<sequence>MPVCPDCGTANGEGDDFCGNCGAYLGWSRTAAAAPASAAPARSEPAPAPTAAVAETAPTAPAAPAAPADPAAQAEPAAPETARTESTWRNVSRRVTARSRRNQPPAPDPDPAPPADPVEEASAQQAPEPTPARPPAPEPVPPSTPAPDPQADPVAVQPAKPVAPRPVVRASAADEVQDGPPCPRCGTPNLPARRFCRRCAAPLAVTAPPPKLPWWRTRWPFRRRVRIGGSGNALRRTIALVVLAALVVAGILLYPVGVSAFQDVLDKVRSTAPITPSLTSASAAVEGHPATAAADGLSNTYWGAPAVGDSVSFTFRTPFRLVDLIVHTGASADPEHFRQQARPLVLSLEVTASDGELHRKEITLNDQPGPQTVATGISDVVQVKLTVREAAGTGPGRTIALAEVEFFKRT</sequence>
<evidence type="ECO:0000256" key="2">
    <source>
        <dbReference type="SAM" id="Phobius"/>
    </source>
</evidence>
<reference evidence="3" key="1">
    <citation type="journal article" date="2014" name="Int. J. Syst. Evol. Microbiol.">
        <title>Complete genome sequence of Corynebacterium casei LMG S-19264T (=DSM 44701T), isolated from a smear-ripened cheese.</title>
        <authorList>
            <consortium name="US DOE Joint Genome Institute (JGI-PGF)"/>
            <person name="Walter F."/>
            <person name="Albersmeier A."/>
            <person name="Kalinowski J."/>
            <person name="Ruckert C."/>
        </authorList>
    </citation>
    <scope>NUCLEOTIDE SEQUENCE</scope>
    <source>
        <strain evidence="3">JCM 4434</strain>
    </source>
</reference>
<keyword evidence="2" id="KW-0812">Transmembrane</keyword>
<dbReference type="EMBL" id="BMUB01000041">
    <property type="protein sequence ID" value="GGV06803.1"/>
    <property type="molecule type" value="Genomic_DNA"/>
</dbReference>
<feature type="compositionally biased region" description="Low complexity" evidence="1">
    <location>
        <begin position="151"/>
        <end position="173"/>
    </location>
</feature>
<evidence type="ECO:0000313" key="4">
    <source>
        <dbReference type="EMBL" id="OEV33220.1"/>
    </source>
</evidence>
<evidence type="ECO:0000313" key="3">
    <source>
        <dbReference type="EMBL" id="GGV06803.1"/>
    </source>
</evidence>
<feature type="transmembrane region" description="Helical" evidence="2">
    <location>
        <begin position="233"/>
        <end position="254"/>
    </location>
</feature>
<dbReference type="Proteomes" id="UP000610124">
    <property type="component" value="Unassembled WGS sequence"/>
</dbReference>
<proteinExistence type="predicted"/>
<dbReference type="OrthoDB" id="3808044at2"/>
<evidence type="ECO:0000313" key="5">
    <source>
        <dbReference type="Proteomes" id="UP000037395"/>
    </source>
</evidence>
<reference evidence="4" key="3">
    <citation type="submission" date="2016-08" db="EMBL/GenBank/DDBJ databases">
        <title>Sequencing, Assembly and Comparative Genomics of S. aureofaciens ATCC 10762.</title>
        <authorList>
            <person name="Gradnigo J.S."/>
            <person name="Johnson N."/>
            <person name="Somerville G.A."/>
        </authorList>
    </citation>
    <scope>NUCLEOTIDE SEQUENCE [LARGE SCALE GENOMIC DNA]</scope>
    <source>
        <strain evidence="4">ATCC 10762</strain>
    </source>
</reference>
<reference evidence="5" key="4">
    <citation type="submission" date="2016-08" db="EMBL/GenBank/DDBJ databases">
        <title>Sequencing, assembly and comparative genomics of S. aureofaciens ATCC 10762.</title>
        <authorList>
            <person name="Gradnigo J.S."/>
            <person name="Johnson N."/>
            <person name="Somerville G.A."/>
        </authorList>
    </citation>
    <scope>NUCLEOTIDE SEQUENCE [LARGE SCALE GENOMIC DNA]</scope>
    <source>
        <strain evidence="5">ATCC 10762 / DSM 40127 / CCM 3239 / JCM 4008 / LMG 5968 / NBRC 12843 / NCIMB 8234 / A-377</strain>
    </source>
</reference>
<feature type="region of interest" description="Disordered" evidence="1">
    <location>
        <begin position="30"/>
        <end position="179"/>
    </location>
</feature>
<dbReference type="InterPro" id="IPR057561">
    <property type="entry name" value="NADase_transloc"/>
</dbReference>
<keyword evidence="5" id="KW-1185">Reference proteome</keyword>
<dbReference type="NCBIfam" id="NF047619">
    <property type="entry name" value="NADase_discoid"/>
    <property type="match status" value="1"/>
</dbReference>
<reference evidence="3" key="5">
    <citation type="submission" date="2020-09" db="EMBL/GenBank/DDBJ databases">
        <authorList>
            <person name="Sun Q."/>
            <person name="Ohkuma M."/>
        </authorList>
    </citation>
    <scope>NUCLEOTIDE SEQUENCE</scope>
    <source>
        <strain evidence="3">JCM 4434</strain>
    </source>
</reference>
<dbReference type="Proteomes" id="UP000037395">
    <property type="component" value="Unassembled WGS sequence"/>
</dbReference>
<keyword evidence="2" id="KW-1133">Transmembrane helix</keyword>
<evidence type="ECO:0000256" key="1">
    <source>
        <dbReference type="SAM" id="MobiDB-lite"/>
    </source>
</evidence>
<accession>A0A1E7MXP3</accession>
<comment type="caution">
    <text evidence="4">The sequence shown here is derived from an EMBL/GenBank/DDBJ whole genome shotgun (WGS) entry which is preliminary data.</text>
</comment>
<protein>
    <recommendedName>
        <fullName evidence="6">Zinc ribbon domain-containing protein</fullName>
    </recommendedName>
</protein>
<feature type="compositionally biased region" description="Pro residues" evidence="1">
    <location>
        <begin position="128"/>
        <end position="150"/>
    </location>
</feature>
<feature type="compositionally biased region" description="Basic residues" evidence="1">
    <location>
        <begin position="91"/>
        <end position="101"/>
    </location>
</feature>
<accession>A0A8H9LW26</accession>
<gene>
    <name evidence="3" type="ORF">GCM10010502_72320</name>
    <name evidence="4" type="ORF">HS99_0039230</name>
</gene>
<keyword evidence="2" id="KW-0472">Membrane</keyword>
<feature type="compositionally biased region" description="Low complexity" evidence="1">
    <location>
        <begin position="30"/>
        <end position="81"/>
    </location>
</feature>
<dbReference type="AlphaFoldDB" id="A0A1E7MXP3"/>
<feature type="compositionally biased region" description="Pro residues" evidence="1">
    <location>
        <begin position="104"/>
        <end position="116"/>
    </location>
</feature>
<organism evidence="4 5">
    <name type="scientific">Kitasatospora aureofaciens</name>
    <name type="common">Streptomyces aureofaciens</name>
    <dbReference type="NCBI Taxonomy" id="1894"/>
    <lineage>
        <taxon>Bacteria</taxon>
        <taxon>Bacillati</taxon>
        <taxon>Actinomycetota</taxon>
        <taxon>Actinomycetes</taxon>
        <taxon>Kitasatosporales</taxon>
        <taxon>Streptomycetaceae</taxon>
        <taxon>Kitasatospora</taxon>
    </lineage>
</organism>
<reference evidence="4 5" key="2">
    <citation type="submission" date="2014-07" db="EMBL/GenBank/DDBJ databases">
        <authorList>
            <person name="Zhang J.E."/>
            <person name="Yang H."/>
            <person name="Guo J."/>
            <person name="Deng Z."/>
            <person name="Luo H."/>
            <person name="Luo M."/>
            <person name="Zhao B."/>
        </authorList>
    </citation>
    <scope>NUCLEOTIDE SEQUENCE [LARGE SCALE GENOMIC DNA]</scope>
    <source>
        <strain evidence="4">ATCC 10762</strain>
        <strain evidence="5">ATCC 10762 / DSM 40127 / CCM 3239 / JCM 4008 / LMG 5968 / NBRC 12843 / NCIMB 8234 / A-377</strain>
    </source>
</reference>
<dbReference type="EMBL" id="JPRF03000072">
    <property type="protein sequence ID" value="OEV33220.1"/>
    <property type="molecule type" value="Genomic_DNA"/>
</dbReference>
<name>A0A1E7MXP3_KITAU</name>
<evidence type="ECO:0008006" key="6">
    <source>
        <dbReference type="Google" id="ProtNLM"/>
    </source>
</evidence>